<reference evidence="1 2" key="1">
    <citation type="submission" date="2013-10" db="EMBL/GenBank/DDBJ databases">
        <authorList>
            <consortium name="International Citrus Genome Consortium"/>
            <person name="Jenkins J."/>
            <person name="Schmutz J."/>
            <person name="Prochnik S."/>
            <person name="Rokhsar D."/>
            <person name="Gmitter F."/>
            <person name="Ollitrault P."/>
            <person name="Machado M."/>
            <person name="Talon M."/>
            <person name="Wincker P."/>
            <person name="Jaillon O."/>
            <person name="Morgante M."/>
        </authorList>
    </citation>
    <scope>NUCLEOTIDE SEQUENCE</scope>
    <source>
        <strain evidence="2">cv. Clemenules</strain>
    </source>
</reference>
<gene>
    <name evidence="1" type="ORF">CICLE_v10002726mg</name>
</gene>
<accession>V4T798</accession>
<dbReference type="InParanoid" id="V4T798"/>
<protein>
    <recommendedName>
        <fullName evidence="3">FBD domain-containing protein</fullName>
    </recommendedName>
</protein>
<evidence type="ECO:0000313" key="2">
    <source>
        <dbReference type="Proteomes" id="UP000030687"/>
    </source>
</evidence>
<dbReference type="Proteomes" id="UP000030687">
    <property type="component" value="Unassembled WGS sequence"/>
</dbReference>
<dbReference type="EMBL" id="KI536799">
    <property type="protein sequence ID" value="ESR45441.1"/>
    <property type="molecule type" value="Genomic_DNA"/>
</dbReference>
<sequence>MTLRRVNISSPRLKELVFQRCGELVEFELDTPNLSIFKCWNSVDSFSSNALALSQTLLCFISPTVDNEWYLKFSQLLAKFNLCSNVLNLQCNHEFSYKKTLVYEGETRCCQCLPLSCWKHCIKKAKIECTEKHPTTYTSRESYSSEDGEIMEKIDDLWRSLWGI</sequence>
<name>V4T798_CITCL</name>
<proteinExistence type="predicted"/>
<dbReference type="Gramene" id="ESR45441">
    <property type="protein sequence ID" value="ESR45441"/>
    <property type="gene ID" value="CICLE_v10002726mg"/>
</dbReference>
<keyword evidence="2" id="KW-1185">Reference proteome</keyword>
<dbReference type="KEGG" id="cic:CICLE_v10002726mg"/>
<organism evidence="1 2">
    <name type="scientific">Citrus clementina</name>
    <name type="common">Clementine</name>
    <name type="synonym">Citrus deliciosa x Citrus sinensis</name>
    <dbReference type="NCBI Taxonomy" id="85681"/>
    <lineage>
        <taxon>Eukaryota</taxon>
        <taxon>Viridiplantae</taxon>
        <taxon>Streptophyta</taxon>
        <taxon>Embryophyta</taxon>
        <taxon>Tracheophyta</taxon>
        <taxon>Spermatophyta</taxon>
        <taxon>Magnoliopsida</taxon>
        <taxon>eudicotyledons</taxon>
        <taxon>Gunneridae</taxon>
        <taxon>Pentapetalae</taxon>
        <taxon>rosids</taxon>
        <taxon>malvids</taxon>
        <taxon>Sapindales</taxon>
        <taxon>Rutaceae</taxon>
        <taxon>Aurantioideae</taxon>
        <taxon>Citrus</taxon>
    </lineage>
</organism>
<evidence type="ECO:0000313" key="1">
    <source>
        <dbReference type="EMBL" id="ESR45441.1"/>
    </source>
</evidence>
<evidence type="ECO:0008006" key="3">
    <source>
        <dbReference type="Google" id="ProtNLM"/>
    </source>
</evidence>
<dbReference type="AlphaFoldDB" id="V4T798"/>